<evidence type="ECO:0000256" key="2">
    <source>
        <dbReference type="SAM" id="Phobius"/>
    </source>
</evidence>
<evidence type="ECO:0000313" key="3">
    <source>
        <dbReference type="EMBL" id="KAK0436086.1"/>
    </source>
</evidence>
<keyword evidence="4" id="KW-1185">Reference proteome</keyword>
<gene>
    <name evidence="3" type="ORF">EV421DRAFT_1739752</name>
</gene>
<dbReference type="AlphaFoldDB" id="A0AA39J4N9"/>
<dbReference type="EMBL" id="JAUEPT010000057">
    <property type="protein sequence ID" value="KAK0436086.1"/>
    <property type="molecule type" value="Genomic_DNA"/>
</dbReference>
<keyword evidence="2" id="KW-1133">Transmembrane helix</keyword>
<accession>A0AA39J4N9</accession>
<sequence length="105" mass="11736">MNETQFSRQSDTGFTMIKPKSTSEVPGTLNGYLQLTLLPEAPSDGKTQTCRYDSSIAYFSLQGSRFHFLRRNTFDLLAGLTAIGLLGGMIFNCYIIVFWVQGRVV</sequence>
<evidence type="ECO:0000313" key="4">
    <source>
        <dbReference type="Proteomes" id="UP001175226"/>
    </source>
</evidence>
<reference evidence="3" key="1">
    <citation type="submission" date="2023-06" db="EMBL/GenBank/DDBJ databases">
        <authorList>
            <consortium name="Lawrence Berkeley National Laboratory"/>
            <person name="Ahrendt S."/>
            <person name="Sahu N."/>
            <person name="Indic B."/>
            <person name="Wong-Bajracharya J."/>
            <person name="Merenyi Z."/>
            <person name="Ke H.-M."/>
            <person name="Monk M."/>
            <person name="Kocsube S."/>
            <person name="Drula E."/>
            <person name="Lipzen A."/>
            <person name="Balint B."/>
            <person name="Henrissat B."/>
            <person name="Andreopoulos B."/>
            <person name="Martin F.M."/>
            <person name="Harder C.B."/>
            <person name="Rigling D."/>
            <person name="Ford K.L."/>
            <person name="Foster G.D."/>
            <person name="Pangilinan J."/>
            <person name="Papanicolaou A."/>
            <person name="Barry K."/>
            <person name="LaButti K."/>
            <person name="Viragh M."/>
            <person name="Koriabine M."/>
            <person name="Yan M."/>
            <person name="Riley R."/>
            <person name="Champramary S."/>
            <person name="Plett K.L."/>
            <person name="Tsai I.J."/>
            <person name="Slot J."/>
            <person name="Sipos G."/>
            <person name="Plett J."/>
            <person name="Nagy L.G."/>
            <person name="Grigoriev I.V."/>
        </authorList>
    </citation>
    <scope>NUCLEOTIDE SEQUENCE</scope>
    <source>
        <strain evidence="3">FPL87.14</strain>
    </source>
</reference>
<comment type="caution">
    <text evidence="3">The sequence shown here is derived from an EMBL/GenBank/DDBJ whole genome shotgun (WGS) entry which is preliminary data.</text>
</comment>
<feature type="region of interest" description="Disordered" evidence="1">
    <location>
        <begin position="1"/>
        <end position="22"/>
    </location>
</feature>
<organism evidence="3 4">
    <name type="scientific">Armillaria borealis</name>
    <dbReference type="NCBI Taxonomy" id="47425"/>
    <lineage>
        <taxon>Eukaryota</taxon>
        <taxon>Fungi</taxon>
        <taxon>Dikarya</taxon>
        <taxon>Basidiomycota</taxon>
        <taxon>Agaricomycotina</taxon>
        <taxon>Agaricomycetes</taxon>
        <taxon>Agaricomycetidae</taxon>
        <taxon>Agaricales</taxon>
        <taxon>Marasmiineae</taxon>
        <taxon>Physalacriaceae</taxon>
        <taxon>Armillaria</taxon>
    </lineage>
</organism>
<name>A0AA39J4N9_9AGAR</name>
<evidence type="ECO:0000256" key="1">
    <source>
        <dbReference type="SAM" id="MobiDB-lite"/>
    </source>
</evidence>
<feature type="compositionally biased region" description="Polar residues" evidence="1">
    <location>
        <begin position="1"/>
        <end position="13"/>
    </location>
</feature>
<keyword evidence="2" id="KW-0472">Membrane</keyword>
<keyword evidence="2" id="KW-0812">Transmembrane</keyword>
<proteinExistence type="predicted"/>
<feature type="transmembrane region" description="Helical" evidence="2">
    <location>
        <begin position="74"/>
        <end position="100"/>
    </location>
</feature>
<dbReference type="Proteomes" id="UP001175226">
    <property type="component" value="Unassembled WGS sequence"/>
</dbReference>
<protein>
    <submittedName>
        <fullName evidence="3">Uncharacterized protein</fullName>
    </submittedName>
</protein>